<dbReference type="EMBL" id="CAEZYR010000004">
    <property type="protein sequence ID" value="CAB4726481.1"/>
    <property type="molecule type" value="Genomic_DNA"/>
</dbReference>
<gene>
    <name evidence="2" type="ORF">UFOPK2754_00175</name>
    <name evidence="3" type="ORF">UFOPK3543_02638</name>
    <name evidence="4" type="ORF">UFOPK3967_01093</name>
</gene>
<dbReference type="InterPro" id="IPR029058">
    <property type="entry name" value="AB_hydrolase_fold"/>
</dbReference>
<dbReference type="PANTHER" id="PTHR43433">
    <property type="entry name" value="HYDROLASE, ALPHA/BETA FOLD FAMILY PROTEIN"/>
    <property type="match status" value="1"/>
</dbReference>
<dbReference type="EMBL" id="CAFBOS010000054">
    <property type="protein sequence ID" value="CAB4992407.1"/>
    <property type="molecule type" value="Genomic_DNA"/>
</dbReference>
<name>A0A6J6RVI8_9ZZZZ</name>
<accession>A0A6J6RVI8</accession>
<proteinExistence type="predicted"/>
<sequence>MTSLDRAERRGRMIEGPGARIWAEEIGDRAAVPVLLVHRMAAQCFEWPDELLDGLLEAGYRVLVYDHRGFGWSESGPLDTPMLFQNLVDDAKAVLAAFDVDSVHLVGSSVGGVIARCVALECEGVARSLTFLGSSPGDGSLPVWSPEYTEVAFSPPGPSVDERVDYLVRELRVMSDARFDEAAAMVRAQRCVRRGWTLDSLRRVARAAKHRSLGERDLQQLLSIAVPCLVVHGTHDAVLGVEHGRMLARSIPGAQYVELAGMGHDIQPHHAAPILEMLLPIMARGDAALADHGTAERPRGSR</sequence>
<dbReference type="EMBL" id="CAFBMH010000140">
    <property type="protein sequence ID" value="CAB4930695.1"/>
    <property type="molecule type" value="Genomic_DNA"/>
</dbReference>
<feature type="domain" description="AB hydrolase-1" evidence="1">
    <location>
        <begin position="33"/>
        <end position="268"/>
    </location>
</feature>
<dbReference type="InterPro" id="IPR050471">
    <property type="entry name" value="AB_hydrolase"/>
</dbReference>
<dbReference type="SUPFAM" id="SSF53474">
    <property type="entry name" value="alpha/beta-Hydrolases"/>
    <property type="match status" value="1"/>
</dbReference>
<evidence type="ECO:0000313" key="3">
    <source>
        <dbReference type="EMBL" id="CAB4930695.1"/>
    </source>
</evidence>
<dbReference type="InterPro" id="IPR000073">
    <property type="entry name" value="AB_hydrolase_1"/>
</dbReference>
<dbReference type="GO" id="GO:0046503">
    <property type="term" value="P:glycerolipid catabolic process"/>
    <property type="evidence" value="ECO:0007669"/>
    <property type="project" value="TreeGrafter"/>
</dbReference>
<dbReference type="Gene3D" id="3.40.50.1820">
    <property type="entry name" value="alpha/beta hydrolase"/>
    <property type="match status" value="1"/>
</dbReference>
<evidence type="ECO:0000313" key="4">
    <source>
        <dbReference type="EMBL" id="CAB4992407.1"/>
    </source>
</evidence>
<dbReference type="PRINTS" id="PR00111">
    <property type="entry name" value="ABHYDROLASE"/>
</dbReference>
<dbReference type="Pfam" id="PF00561">
    <property type="entry name" value="Abhydrolase_1"/>
    <property type="match status" value="1"/>
</dbReference>
<organism evidence="2">
    <name type="scientific">freshwater metagenome</name>
    <dbReference type="NCBI Taxonomy" id="449393"/>
    <lineage>
        <taxon>unclassified sequences</taxon>
        <taxon>metagenomes</taxon>
        <taxon>ecological metagenomes</taxon>
    </lineage>
</organism>
<protein>
    <submittedName>
        <fullName evidence="2">Unannotated protein</fullName>
    </submittedName>
</protein>
<evidence type="ECO:0000313" key="2">
    <source>
        <dbReference type="EMBL" id="CAB4726481.1"/>
    </source>
</evidence>
<dbReference type="AlphaFoldDB" id="A0A6J6RVI8"/>
<reference evidence="2" key="1">
    <citation type="submission" date="2020-05" db="EMBL/GenBank/DDBJ databases">
        <authorList>
            <person name="Chiriac C."/>
            <person name="Salcher M."/>
            <person name="Ghai R."/>
            <person name="Kavagutti S V."/>
        </authorList>
    </citation>
    <scope>NUCLEOTIDE SEQUENCE</scope>
</reference>
<evidence type="ECO:0000259" key="1">
    <source>
        <dbReference type="Pfam" id="PF00561"/>
    </source>
</evidence>
<dbReference type="PANTHER" id="PTHR43433:SF5">
    <property type="entry name" value="AB HYDROLASE-1 DOMAIN-CONTAINING PROTEIN"/>
    <property type="match status" value="1"/>
</dbReference>
<dbReference type="GO" id="GO:0004806">
    <property type="term" value="F:triacylglycerol lipase activity"/>
    <property type="evidence" value="ECO:0007669"/>
    <property type="project" value="TreeGrafter"/>
</dbReference>